<dbReference type="SUPFAM" id="SSF46966">
    <property type="entry name" value="Spectrin repeat"/>
    <property type="match status" value="11"/>
</dbReference>
<dbReference type="InterPro" id="IPR002017">
    <property type="entry name" value="Spectrin_repeat"/>
</dbReference>
<evidence type="ECO:0000256" key="10">
    <source>
        <dbReference type="ARBA" id="ARBA00022860"/>
    </source>
</evidence>
<dbReference type="FunFam" id="1.20.58.60:FF:000020">
    <property type="entry name" value="Spectrin alpha chain, non-erythrocytic 1"/>
    <property type="match status" value="2"/>
</dbReference>
<dbReference type="InterPro" id="IPR002048">
    <property type="entry name" value="EF_hand_dom"/>
</dbReference>
<dbReference type="CDD" id="cd11808">
    <property type="entry name" value="SH3_Alpha_Spectrin"/>
    <property type="match status" value="1"/>
</dbReference>
<dbReference type="GO" id="GO:0005856">
    <property type="term" value="C:cytoskeleton"/>
    <property type="evidence" value="ECO:0007669"/>
    <property type="project" value="UniProtKB-SubCell"/>
</dbReference>
<dbReference type="Pfam" id="PF13499">
    <property type="entry name" value="EF-hand_7"/>
    <property type="match status" value="1"/>
</dbReference>
<dbReference type="FunFam" id="2.30.30.40:FF:000036">
    <property type="entry name" value="Spectrin alpha chain, non-erythrocytic 1"/>
    <property type="match status" value="1"/>
</dbReference>
<keyword evidence="5" id="KW-0963">Cytoplasm</keyword>
<keyword evidence="10" id="KW-0112">Calmodulin-binding</keyword>
<dbReference type="PROSITE" id="PS50002">
    <property type="entry name" value="SH3"/>
    <property type="match status" value="1"/>
</dbReference>
<dbReference type="FunFam" id="1.20.58.60:FF:000046">
    <property type="entry name" value="Spectrin alpha chain, non-erythrocytic 1"/>
    <property type="match status" value="1"/>
</dbReference>
<dbReference type="SUPFAM" id="SSF50044">
    <property type="entry name" value="SH3-domain"/>
    <property type="match status" value="1"/>
</dbReference>
<dbReference type="GO" id="GO:0005737">
    <property type="term" value="C:cytoplasm"/>
    <property type="evidence" value="ECO:0007669"/>
    <property type="project" value="UniProtKB-ARBA"/>
</dbReference>
<keyword evidence="4" id="KW-0117">Actin capping</keyword>
<dbReference type="FunFam" id="1.20.58.60:FF:000026">
    <property type="entry name" value="Spectrin alpha chain, non-erythrocytic 1"/>
    <property type="match status" value="1"/>
</dbReference>
<evidence type="ECO:0000256" key="13">
    <source>
        <dbReference type="PROSITE-ProRule" id="PRU00192"/>
    </source>
</evidence>
<evidence type="ECO:0000256" key="7">
    <source>
        <dbReference type="ARBA" id="ARBA00022723"/>
    </source>
</evidence>
<dbReference type="InterPro" id="IPR018247">
    <property type="entry name" value="EF_Hand_1_Ca_BS"/>
</dbReference>
<dbReference type="Gene3D" id="1.20.58.60">
    <property type="match status" value="13"/>
</dbReference>
<feature type="domain" description="EF-hand" evidence="15">
    <location>
        <begin position="1485"/>
        <end position="1520"/>
    </location>
</feature>
<organism evidence="16 17">
    <name type="scientific">Pavo cristatus</name>
    <name type="common">Indian peafowl</name>
    <name type="synonym">Blue peafowl</name>
    <dbReference type="NCBI Taxonomy" id="9049"/>
    <lineage>
        <taxon>Eukaryota</taxon>
        <taxon>Metazoa</taxon>
        <taxon>Chordata</taxon>
        <taxon>Craniata</taxon>
        <taxon>Vertebrata</taxon>
        <taxon>Euteleostomi</taxon>
        <taxon>Archelosauria</taxon>
        <taxon>Archosauria</taxon>
        <taxon>Dinosauria</taxon>
        <taxon>Saurischia</taxon>
        <taxon>Theropoda</taxon>
        <taxon>Coelurosauria</taxon>
        <taxon>Aves</taxon>
        <taxon>Neognathae</taxon>
        <taxon>Galloanserae</taxon>
        <taxon>Galliformes</taxon>
        <taxon>Phasianidae</taxon>
        <taxon>Phasianinae</taxon>
        <taxon>Pavo</taxon>
    </lineage>
</organism>
<keyword evidence="3 13" id="KW-0728">SH3 domain</keyword>
<evidence type="ECO:0000256" key="11">
    <source>
        <dbReference type="ARBA" id="ARBA00023203"/>
    </source>
</evidence>
<comment type="similarity">
    <text evidence="2">Belongs to the spectrin family.</text>
</comment>
<evidence type="ECO:0000256" key="2">
    <source>
        <dbReference type="ARBA" id="ARBA00006826"/>
    </source>
</evidence>
<keyword evidence="12" id="KW-0206">Cytoskeleton</keyword>
<dbReference type="PRINTS" id="PR01887">
    <property type="entry name" value="SPECTRNALPHA"/>
</dbReference>
<reference evidence="16" key="1">
    <citation type="submission" date="2025-08" db="UniProtKB">
        <authorList>
            <consortium name="Ensembl"/>
        </authorList>
    </citation>
    <scope>IDENTIFICATION</scope>
</reference>
<dbReference type="FunFam" id="1.10.238.10:FF:000020">
    <property type="entry name" value="spectrin alpha chain, non-erythrocytic 1"/>
    <property type="match status" value="1"/>
</dbReference>
<dbReference type="Pfam" id="PF08726">
    <property type="entry name" value="EFhand_Ca_insen"/>
    <property type="match status" value="1"/>
</dbReference>
<dbReference type="InterPro" id="IPR036028">
    <property type="entry name" value="SH3-like_dom_sf"/>
</dbReference>
<evidence type="ECO:0000256" key="4">
    <source>
        <dbReference type="ARBA" id="ARBA00022467"/>
    </source>
</evidence>
<keyword evidence="9" id="KW-0106">Calcium</keyword>
<proteinExistence type="inferred from homology"/>
<dbReference type="GO" id="GO:0005516">
    <property type="term" value="F:calmodulin binding"/>
    <property type="evidence" value="ECO:0007669"/>
    <property type="project" value="UniProtKB-KW"/>
</dbReference>
<evidence type="ECO:0000313" key="16">
    <source>
        <dbReference type="Ensembl" id="ENSPSTP00000006287.1"/>
    </source>
</evidence>
<dbReference type="SUPFAM" id="SSF47473">
    <property type="entry name" value="EF-hand"/>
    <property type="match status" value="1"/>
</dbReference>
<dbReference type="FunFam" id="1.20.58.60:FF:000043">
    <property type="entry name" value="Spectrin alpha chain, non-erythrocytic 1"/>
    <property type="match status" value="1"/>
</dbReference>
<keyword evidence="17" id="KW-1185">Reference proteome</keyword>
<dbReference type="Proteomes" id="UP000694428">
    <property type="component" value="Unplaced"/>
</dbReference>
<keyword evidence="7" id="KW-0479">Metal-binding</keyword>
<dbReference type="SMART" id="SM00326">
    <property type="entry name" value="SH3"/>
    <property type="match status" value="1"/>
</dbReference>
<dbReference type="PROSITE" id="PS50222">
    <property type="entry name" value="EF_HAND_2"/>
    <property type="match status" value="2"/>
</dbReference>
<comment type="subcellular location">
    <subcellularLocation>
        <location evidence="1">Cytoplasm</location>
        <location evidence="1">Cytoskeleton</location>
    </subcellularLocation>
</comment>
<evidence type="ECO:0000256" key="3">
    <source>
        <dbReference type="ARBA" id="ARBA00022443"/>
    </source>
</evidence>
<dbReference type="GO" id="GO:0005509">
    <property type="term" value="F:calcium ion binding"/>
    <property type="evidence" value="ECO:0007669"/>
    <property type="project" value="InterPro"/>
</dbReference>
<dbReference type="FunFam" id="1.20.58.60:FF:000071">
    <property type="entry name" value="Spectrin alpha chain, non-erythrocytic 1"/>
    <property type="match status" value="1"/>
</dbReference>
<protein>
    <recommendedName>
        <fullName evidence="18">Spectrin alpha, non-erythrocytic 1</fullName>
    </recommendedName>
</protein>
<dbReference type="InterPro" id="IPR001452">
    <property type="entry name" value="SH3_domain"/>
</dbReference>
<dbReference type="FunFam" id="1.20.58.60:FF:000013">
    <property type="entry name" value="Spectrin alpha chain, non-erythrocytic 1"/>
    <property type="match status" value="1"/>
</dbReference>
<dbReference type="Gene3D" id="1.10.238.10">
    <property type="entry name" value="EF-hand"/>
    <property type="match status" value="2"/>
</dbReference>
<dbReference type="Pfam" id="PF00018">
    <property type="entry name" value="SH3_1"/>
    <property type="match status" value="1"/>
</dbReference>
<dbReference type="PROSITE" id="PS00018">
    <property type="entry name" value="EF_HAND_1"/>
    <property type="match status" value="2"/>
</dbReference>
<evidence type="ECO:0000259" key="15">
    <source>
        <dbReference type="PROSITE" id="PS50222"/>
    </source>
</evidence>
<evidence type="ECO:0008006" key="18">
    <source>
        <dbReference type="Google" id="ProtNLM"/>
    </source>
</evidence>
<feature type="domain" description="SH3" evidence="14">
    <location>
        <begin position="357"/>
        <end position="416"/>
    </location>
</feature>
<dbReference type="Pfam" id="PF00435">
    <property type="entry name" value="Spectrin"/>
    <property type="match status" value="13"/>
</dbReference>
<dbReference type="InterPro" id="IPR035825">
    <property type="entry name" value="Alpha_Spectrin_SH3"/>
</dbReference>
<feature type="domain" description="EF-hand" evidence="15">
    <location>
        <begin position="1452"/>
        <end position="1477"/>
    </location>
</feature>
<evidence type="ECO:0000256" key="12">
    <source>
        <dbReference type="ARBA" id="ARBA00023212"/>
    </source>
</evidence>
<evidence type="ECO:0000256" key="8">
    <source>
        <dbReference type="ARBA" id="ARBA00022737"/>
    </source>
</evidence>
<keyword evidence="8" id="KW-0677">Repeat</keyword>
<reference evidence="16" key="2">
    <citation type="submission" date="2025-09" db="UniProtKB">
        <authorList>
            <consortium name="Ensembl"/>
        </authorList>
    </citation>
    <scope>IDENTIFICATION</scope>
</reference>
<evidence type="ECO:0000256" key="5">
    <source>
        <dbReference type="ARBA" id="ARBA00022490"/>
    </source>
</evidence>
<dbReference type="GO" id="GO:0051693">
    <property type="term" value="P:actin filament capping"/>
    <property type="evidence" value="ECO:0007669"/>
    <property type="project" value="UniProtKB-KW"/>
</dbReference>
<evidence type="ECO:0000256" key="6">
    <source>
        <dbReference type="ARBA" id="ARBA00022553"/>
    </source>
</evidence>
<evidence type="ECO:0000256" key="1">
    <source>
        <dbReference type="ARBA" id="ARBA00004245"/>
    </source>
</evidence>
<dbReference type="CDD" id="cd00051">
    <property type="entry name" value="EFh"/>
    <property type="match status" value="1"/>
</dbReference>
<dbReference type="FunFam" id="1.10.238.10:FF:000032">
    <property type="entry name" value="Spectrin alpha chain, non-erythrocytic 1"/>
    <property type="match status" value="1"/>
</dbReference>
<sequence length="1591" mass="182172">VLQKKFEEFQTDLAAHEERVNEVNQFAGKLIQEQHPEEELIKSKQDEVNASWQRLKGLAQQRQGKLFGAAEVQRFNRYDPGWVCWSDAVSVYRCLVILSATYRSLASCKGCDVKLLLNSFQDRIDGITIQARQFQDAGHFDADNIKKKQEALVARYEALKDPMVARKQKLADSLRLQQLFRDIEDEETWIREKEPIAASTNRGKDLIGVQNLLKKHQALQAEIAGHEPRIKAVTQKGNAMVEEGHFAAEDVKIKLNELNQKWDSLKAKASQRRQDLEDSLQAQQYFADANEAESWMREKEPIVGSTDYGKDEDSAEALLKKHEALMSDLSAYGSSIQALREQAQSCRQQVAPTDDETGKELVLALYDYQEKSPREVTMKKGDILTLLNSTNKDWWKVEVNDRQGFVPAAYVKKLDPAQSASRENLLEEQGSIALRQEQIDNHFCKCYRAVGCSIRMGFYLLLLFQELNERWRSLQQLAEERSQLLGSAHEVQRFHRDADETKEWIEEKNQALNTDNYGHDLASVQALQRKHEGFERDLAALGDKVNSLGETAQRLIQSHPESAEDLQEKCTELNQAWSSLGKRADQRKEKLGDSHDLQRFLSDFRDLMSWINGIRGLVSSDELAKDVTGAEALLERHQEHRTEIDARAGTFQAFEQFGQQLLARGHYASPEIKEKLDILDQERTDLEKAWVQRRMMLDQCLELQLFHRDCEQAENWMAAREAFLNTEDKGDSLDSVEALIKKHEDFDKAINVQEEKIAVLQSFADQLIAADHYAKGVIANRRNEVLDRWRRLKAQMIEKRSKLGESQTLQQFSRDVDEIEAWISEKLQTASDESYKDPTNIQSKHQKHQAFEAELHANADRIRGVIDMGNSLIERGACAGSEDAVKVGTSDLLRISACKSRRDRVMHTSAPRFQDRLKDLNSQADSLMTSSAFDTSQVKDKRETINGRFQRIKSMAAARRARLNESHRLHQFFRDMDDEESWIKEKKLLVSSEDYGRDLTGVQNLRKKHKRLEAELAAHEPAIQGVLDTGKKLSDDNTIGKEEIQQRLAQFVDHWKELKQLAAARGQRLEESLEYQQFVANVEEEEAWINEKMTLVASEDYGDTLAAIQGLLKKHEAFETDFTVHKDRVNDVCANGEDLIKKNNHHVDNITAKMKGLKGKVSDLEKAAAQRKAKLDENSAFLQFNWKADVVESWIGEKENSLKTDDYGRDLSSVQTLLTKQETFDAGLQAFQQEGIANITALKDQLLAAKHIQSKAIEARHASLMKRWNQLLANSAARKKKLLEAQEHFRKVSHQTTGLQTSRCSLWRTNSTTLEPSAVLGCLGKRESRAPERLQGSRAVLQTVLVRRWLCVRGAVREREQRRACGWEGRLVEPAAELTATCIFIPRKHQEIRAMRSQLKKIEDLGAAMEEALILDNKYTEHSTVGLAQQWDQLDQLGMRMQHNLEQQIQARHFDKDKSGRLNHQEFKSCLRSLGYDLPMVEEGEPDPEFESILDTVDPNRDGHVSLQEYMAFMISRETENVKSSEEIESAFRALSSEGKPYVTKEELYQNLTREQADYCISHMKPYMDGKGRELPSAYDYIEFTRSLFVN</sequence>
<name>A0A8C9EXF3_PAVCR</name>
<evidence type="ECO:0000256" key="9">
    <source>
        <dbReference type="ARBA" id="ARBA00022837"/>
    </source>
</evidence>
<dbReference type="Gene3D" id="2.30.30.40">
    <property type="entry name" value="SH3 Domains"/>
    <property type="match status" value="1"/>
</dbReference>
<dbReference type="GO" id="GO:0003779">
    <property type="term" value="F:actin binding"/>
    <property type="evidence" value="ECO:0007669"/>
    <property type="project" value="UniProtKB-KW"/>
</dbReference>
<evidence type="ECO:0000313" key="17">
    <source>
        <dbReference type="Proteomes" id="UP000694428"/>
    </source>
</evidence>
<dbReference type="SMART" id="SM00054">
    <property type="entry name" value="EFh"/>
    <property type="match status" value="2"/>
</dbReference>
<keyword evidence="11" id="KW-0009">Actin-binding</keyword>
<dbReference type="PANTHER" id="PTHR11915">
    <property type="entry name" value="SPECTRIN/FILAMIN RELATED CYTOSKELETAL PROTEIN"/>
    <property type="match status" value="1"/>
</dbReference>
<dbReference type="SMART" id="SM00150">
    <property type="entry name" value="SPEC"/>
    <property type="match status" value="11"/>
</dbReference>
<dbReference type="InterPro" id="IPR018159">
    <property type="entry name" value="Spectrin/alpha-actinin"/>
</dbReference>
<dbReference type="PRINTS" id="PR00452">
    <property type="entry name" value="SH3DOMAIN"/>
</dbReference>
<dbReference type="InterPro" id="IPR011992">
    <property type="entry name" value="EF-hand-dom_pair"/>
</dbReference>
<dbReference type="CDD" id="cd00176">
    <property type="entry name" value="SPEC"/>
    <property type="match status" value="5"/>
</dbReference>
<dbReference type="SMART" id="SM01184">
    <property type="entry name" value="efhand_Ca_insen"/>
    <property type="match status" value="1"/>
</dbReference>
<keyword evidence="6" id="KW-0597">Phosphoprotein</keyword>
<dbReference type="FunFam" id="1.20.58.60:FF:000007">
    <property type="entry name" value="Spectrin alpha chain non-erythrocytic 1"/>
    <property type="match status" value="1"/>
</dbReference>
<evidence type="ECO:0000259" key="14">
    <source>
        <dbReference type="PROSITE" id="PS50002"/>
    </source>
</evidence>
<dbReference type="FunFam" id="1.20.58.60:FF:000037">
    <property type="entry name" value="Spectrin alpha chain non-erythrocytic 1"/>
    <property type="match status" value="1"/>
</dbReference>
<accession>A0A8C9EXF3</accession>
<dbReference type="Ensembl" id="ENSPSTT00000006596.1">
    <property type="protein sequence ID" value="ENSPSTP00000006287.1"/>
    <property type="gene ID" value="ENSPSTG00000004075.1"/>
</dbReference>
<dbReference type="InterPro" id="IPR014837">
    <property type="entry name" value="EF-hand_Ca_insen"/>
</dbReference>